<comment type="similarity">
    <text evidence="6">Belongs to the ABC-4 integral membrane protein family.</text>
</comment>
<feature type="domain" description="ABC3 transporter permease C-terminal" evidence="8">
    <location>
        <begin position="301"/>
        <end position="417"/>
    </location>
</feature>
<comment type="subcellular location">
    <subcellularLocation>
        <location evidence="1">Cell membrane</location>
        <topology evidence="1">Multi-pass membrane protein</topology>
    </subcellularLocation>
</comment>
<feature type="transmembrane region" description="Helical" evidence="7">
    <location>
        <begin position="342"/>
        <end position="365"/>
    </location>
</feature>
<evidence type="ECO:0000256" key="2">
    <source>
        <dbReference type="ARBA" id="ARBA00022475"/>
    </source>
</evidence>
<feature type="transmembrane region" description="Helical" evidence="7">
    <location>
        <begin position="1094"/>
        <end position="1114"/>
    </location>
</feature>
<keyword evidence="3 7" id="KW-0812">Transmembrane</keyword>
<feature type="transmembrane region" description="Helical" evidence="7">
    <location>
        <begin position="994"/>
        <end position="1018"/>
    </location>
</feature>
<protein>
    <submittedName>
        <fullName evidence="9">FtsX-like permease family protein</fullName>
    </submittedName>
</protein>
<reference evidence="10" key="1">
    <citation type="journal article" date="2019" name="Int. J. Syst. Evol. Microbiol.">
        <title>The Global Catalogue of Microorganisms (GCM) 10K type strain sequencing project: providing services to taxonomists for standard genome sequencing and annotation.</title>
        <authorList>
            <consortium name="The Broad Institute Genomics Platform"/>
            <consortium name="The Broad Institute Genome Sequencing Center for Infectious Disease"/>
            <person name="Wu L."/>
            <person name="Ma J."/>
        </authorList>
    </citation>
    <scope>NUCLEOTIDE SEQUENCE [LARGE SCALE GENOMIC DNA]</scope>
    <source>
        <strain evidence="10">PCU 266</strain>
    </source>
</reference>
<dbReference type="PANTHER" id="PTHR30572">
    <property type="entry name" value="MEMBRANE COMPONENT OF TRANSPORTER-RELATED"/>
    <property type="match status" value="1"/>
</dbReference>
<accession>A0ABW0AFX7</accession>
<feature type="domain" description="ABC3 transporter permease C-terminal" evidence="8">
    <location>
        <begin position="998"/>
        <end position="1115"/>
    </location>
</feature>
<feature type="transmembrane region" description="Helical" evidence="7">
    <location>
        <begin position="529"/>
        <end position="549"/>
    </location>
</feature>
<keyword evidence="10" id="KW-1185">Reference proteome</keyword>
<feature type="transmembrane region" description="Helical" evidence="7">
    <location>
        <begin position="393"/>
        <end position="416"/>
    </location>
</feature>
<name>A0ABW0AFX7_9ACTN</name>
<sequence>MAGFLFLRARGHRLLLAAAFLAIALTTAVLTTLTSFAGAVGDAGLRQALRTRDAADAALTISLERPGEDRAAAARDARQGARQAFDGLPVTLRQFDLSGPYALPRALRPKAERAGEPDLATFAVVDRSRVRMSAGDWPAAAPGGVTEVALPETAARELRLSPGPRVLTLADRLGGKPVRIRVTGVYRPADRTDPYWRLDDLAGRGAREESGFSSYGPLLTDPAVFHSDRIGKGELAWLATADFRTVDTDRIGPLREAAKDGQSFLSARPSLKNGVMARTALPEALDRLERALLVSRATLLIVSLQLVLLAGYALLMVARLLSAERARETRVLLARGASRGQVARLAALEALLLALPAAVAAPLLAGPLTGVLAERGVSARIGLRIDTAATAPVWLAGGAVALACAVAVAVPALTAARGAGRRAGALPGPVRAGADLALLAVAGVAYWQLERRASGSGALTGDRAGELGMDPLLVVAPALALLAGTVLTLRLLPPAARLAERLAARGRGLTVPLAGWQFGRRPQRSTGPVLLLVLAVAMGMLAIGQGASWERSQDDQADFASGAPVRVLDSGALPAFGSTGAYEGLPGVRASAPAARGSMSLSGGKSATVLALDTAGADRRFRLRDDLAGEDGPDRFLKALRPAAGQPARAGVVLPRDTARLILDLTLSAPPGTAGPPDEDGVPGPAEAEFTVTVEDRFGVPYRMPLGSVRADGERRSLALDLAAAAGAPAGRPAAPLALTSVEFEEADYQERIVPKRFTLHGLRAAGGDGVPRPVAVGGGPLWKAGASANVEPGLTDGNAEGPAVTGVRSPRGALPDLSYHSGRAVWEWPGGRTVTVRAAVRRAAPAMPAALADRRFLESAAAKVGSVVDVPMPGGDLKVRIAGVLGHIPTTGPSVGREQGGTMDGPVGGTGATATDGGALLLDLRAVNQALAVRADASFPATEWWLFTEPGKAGSVAAELRERPGLDPGRVLVRDEFAAGLHDDPLGAGPQSALLAAALAAAALAAVGFAVSLVGSVRERSAEFAVLRALGAPRRRLGALLAAEGFPLIALGLGIGVALGAVLTRAVVPLIVLTGRAGQPVPPVLVELDAGRIALLLAAIAAAPVLMVTALALRRGETPSALRAQGGE</sequence>
<dbReference type="InterPro" id="IPR050250">
    <property type="entry name" value="Macrolide_Exporter_MacB"/>
</dbReference>
<dbReference type="InterPro" id="IPR003838">
    <property type="entry name" value="ABC3_permease_C"/>
</dbReference>
<gene>
    <name evidence="9" type="ORF">ACFPRH_12630</name>
</gene>
<proteinExistence type="inferred from homology"/>
<evidence type="ECO:0000256" key="4">
    <source>
        <dbReference type="ARBA" id="ARBA00022989"/>
    </source>
</evidence>
<dbReference type="Proteomes" id="UP001596160">
    <property type="component" value="Unassembled WGS sequence"/>
</dbReference>
<keyword evidence="2" id="KW-1003">Cell membrane</keyword>
<keyword evidence="5 7" id="KW-0472">Membrane</keyword>
<dbReference type="RefSeq" id="WP_381733940.1">
    <property type="nucleotide sequence ID" value="NZ_JBHSKP010000006.1"/>
</dbReference>
<dbReference type="EMBL" id="JBHSKP010000006">
    <property type="protein sequence ID" value="MFC5152583.1"/>
    <property type="molecule type" value="Genomic_DNA"/>
</dbReference>
<evidence type="ECO:0000256" key="5">
    <source>
        <dbReference type="ARBA" id="ARBA00023136"/>
    </source>
</evidence>
<feature type="transmembrane region" description="Helical" evidence="7">
    <location>
        <begin position="297"/>
        <end position="321"/>
    </location>
</feature>
<evidence type="ECO:0000256" key="6">
    <source>
        <dbReference type="ARBA" id="ARBA00038076"/>
    </source>
</evidence>
<evidence type="ECO:0000259" key="8">
    <source>
        <dbReference type="Pfam" id="PF02687"/>
    </source>
</evidence>
<feature type="transmembrane region" description="Helical" evidence="7">
    <location>
        <begin position="1038"/>
        <end position="1064"/>
    </location>
</feature>
<evidence type="ECO:0000313" key="9">
    <source>
        <dbReference type="EMBL" id="MFC5152583.1"/>
    </source>
</evidence>
<dbReference type="PANTHER" id="PTHR30572:SF4">
    <property type="entry name" value="ABC TRANSPORTER PERMEASE YTRF"/>
    <property type="match status" value="1"/>
</dbReference>
<comment type="caution">
    <text evidence="9">The sequence shown here is derived from an EMBL/GenBank/DDBJ whole genome shotgun (WGS) entry which is preliminary data.</text>
</comment>
<organism evidence="9 10">
    <name type="scientific">Streptomyces amakusaensis</name>
    <dbReference type="NCBI Taxonomy" id="67271"/>
    <lineage>
        <taxon>Bacteria</taxon>
        <taxon>Bacillati</taxon>
        <taxon>Actinomycetota</taxon>
        <taxon>Actinomycetes</taxon>
        <taxon>Kitasatosporales</taxon>
        <taxon>Streptomycetaceae</taxon>
        <taxon>Streptomyces</taxon>
    </lineage>
</organism>
<evidence type="ECO:0000256" key="1">
    <source>
        <dbReference type="ARBA" id="ARBA00004651"/>
    </source>
</evidence>
<evidence type="ECO:0000256" key="7">
    <source>
        <dbReference type="SAM" id="Phobius"/>
    </source>
</evidence>
<evidence type="ECO:0000256" key="3">
    <source>
        <dbReference type="ARBA" id="ARBA00022692"/>
    </source>
</evidence>
<keyword evidence="4 7" id="KW-1133">Transmembrane helix</keyword>
<dbReference type="Pfam" id="PF02687">
    <property type="entry name" value="FtsX"/>
    <property type="match status" value="2"/>
</dbReference>
<feature type="transmembrane region" description="Helical" evidence="7">
    <location>
        <begin position="472"/>
        <end position="492"/>
    </location>
</feature>
<evidence type="ECO:0000313" key="10">
    <source>
        <dbReference type="Proteomes" id="UP001596160"/>
    </source>
</evidence>